<evidence type="ECO:0000256" key="8">
    <source>
        <dbReference type="HAMAP-Rule" id="MF_00336"/>
    </source>
</evidence>
<accession>A0A2G4U5K5</accession>
<feature type="binding site" evidence="8">
    <location>
        <position position="55"/>
    </location>
    <ligand>
        <name>ATP</name>
        <dbReference type="ChEBI" id="CHEBI:30616"/>
    </ligand>
</feature>
<keyword evidence="6 8" id="KW-0067">ATP-binding</keyword>
<dbReference type="GO" id="GO:0042803">
    <property type="term" value="F:protein homodimerization activity"/>
    <property type="evidence" value="ECO:0007669"/>
    <property type="project" value="UniProtKB-ARBA"/>
</dbReference>
<evidence type="ECO:0000256" key="7">
    <source>
        <dbReference type="ARBA" id="ARBA00022842"/>
    </source>
</evidence>
<feature type="binding site" evidence="8">
    <location>
        <position position="17"/>
    </location>
    <ligand>
        <name>Mg(2+)</name>
        <dbReference type="ChEBI" id="CHEBI:18420"/>
    </ligand>
</feature>
<dbReference type="PANTHER" id="PTHR43210:SF5">
    <property type="entry name" value="DETHIOBIOTIN SYNTHETASE"/>
    <property type="match status" value="1"/>
</dbReference>
<feature type="binding site" evidence="8">
    <location>
        <begin position="116"/>
        <end position="119"/>
    </location>
    <ligand>
        <name>ATP</name>
        <dbReference type="ChEBI" id="CHEBI:30616"/>
    </ligand>
</feature>
<comment type="catalytic activity">
    <reaction evidence="8">
        <text>(7R,8S)-7,8-diammoniononanoate + CO2 + ATP = (4R,5S)-dethiobiotin + ADP + phosphate + 3 H(+)</text>
        <dbReference type="Rhea" id="RHEA:15805"/>
        <dbReference type="ChEBI" id="CHEBI:15378"/>
        <dbReference type="ChEBI" id="CHEBI:16526"/>
        <dbReference type="ChEBI" id="CHEBI:30616"/>
        <dbReference type="ChEBI" id="CHEBI:43474"/>
        <dbReference type="ChEBI" id="CHEBI:149469"/>
        <dbReference type="ChEBI" id="CHEBI:149473"/>
        <dbReference type="ChEBI" id="CHEBI:456216"/>
        <dbReference type="EC" id="6.3.3.3"/>
    </reaction>
</comment>
<evidence type="ECO:0000256" key="2">
    <source>
        <dbReference type="ARBA" id="ARBA00022598"/>
    </source>
</evidence>
<comment type="subunit">
    <text evidence="8">Homodimer.</text>
</comment>
<feature type="binding site" evidence="8">
    <location>
        <position position="116"/>
    </location>
    <ligand>
        <name>Mg(2+)</name>
        <dbReference type="ChEBI" id="CHEBI:18420"/>
    </ligand>
</feature>
<keyword evidence="4 8" id="KW-0547">Nucleotide-binding</keyword>
<evidence type="ECO:0000313" key="10">
    <source>
        <dbReference type="Proteomes" id="UP000229378"/>
    </source>
</evidence>
<organism evidence="9 10">
    <name type="scientific">Yersinia bercovieri</name>
    <dbReference type="NCBI Taxonomy" id="634"/>
    <lineage>
        <taxon>Bacteria</taxon>
        <taxon>Pseudomonadati</taxon>
        <taxon>Pseudomonadota</taxon>
        <taxon>Gammaproteobacteria</taxon>
        <taxon>Enterobacterales</taxon>
        <taxon>Yersiniaceae</taxon>
        <taxon>Yersinia</taxon>
    </lineage>
</organism>
<feature type="binding site" evidence="8">
    <location>
        <begin position="205"/>
        <end position="207"/>
    </location>
    <ligand>
        <name>ATP</name>
        <dbReference type="ChEBI" id="CHEBI:30616"/>
    </ligand>
</feature>
<dbReference type="GO" id="GO:0005829">
    <property type="term" value="C:cytosol"/>
    <property type="evidence" value="ECO:0007669"/>
    <property type="project" value="TreeGrafter"/>
</dbReference>
<feature type="active site" evidence="8">
    <location>
        <position position="38"/>
    </location>
</feature>
<evidence type="ECO:0000256" key="4">
    <source>
        <dbReference type="ARBA" id="ARBA00022741"/>
    </source>
</evidence>
<keyword evidence="7 8" id="KW-0460">Magnesium</keyword>
<evidence type="ECO:0000256" key="1">
    <source>
        <dbReference type="ARBA" id="ARBA00022490"/>
    </source>
</evidence>
<dbReference type="Gene3D" id="3.40.50.300">
    <property type="entry name" value="P-loop containing nucleotide triphosphate hydrolases"/>
    <property type="match status" value="1"/>
</dbReference>
<comment type="similarity">
    <text evidence="8">Belongs to the dethiobiotin synthetase family.</text>
</comment>
<dbReference type="FunFam" id="3.40.50.300:FF:000292">
    <property type="entry name" value="ATP-dependent dethiobiotin synthetase BioD"/>
    <property type="match status" value="1"/>
</dbReference>
<dbReference type="HAMAP" id="MF_00336">
    <property type="entry name" value="BioD"/>
    <property type="match status" value="1"/>
</dbReference>
<dbReference type="GO" id="GO:0000287">
    <property type="term" value="F:magnesium ion binding"/>
    <property type="evidence" value="ECO:0007669"/>
    <property type="project" value="UniProtKB-UniRule"/>
</dbReference>
<keyword evidence="3 8" id="KW-0479">Metal-binding</keyword>
<reference evidence="9 10" key="1">
    <citation type="submission" date="2017-10" db="EMBL/GenBank/DDBJ databases">
        <authorList>
            <person name="Banno H."/>
            <person name="Chua N.-H."/>
        </authorList>
    </citation>
    <scope>NUCLEOTIDE SEQUENCE [LARGE SCALE GENOMIC DNA]</scope>
    <source>
        <strain evidence="9 10">SCPM-O-B-7607</strain>
    </source>
</reference>
<feature type="binding site" evidence="8">
    <location>
        <begin position="176"/>
        <end position="177"/>
    </location>
    <ligand>
        <name>ATP</name>
        <dbReference type="ChEBI" id="CHEBI:30616"/>
    </ligand>
</feature>
<dbReference type="SUPFAM" id="SSF52540">
    <property type="entry name" value="P-loop containing nucleoside triphosphate hydrolases"/>
    <property type="match status" value="1"/>
</dbReference>
<dbReference type="Pfam" id="PF13500">
    <property type="entry name" value="AAA_26"/>
    <property type="match status" value="1"/>
</dbReference>
<evidence type="ECO:0000256" key="3">
    <source>
        <dbReference type="ARBA" id="ARBA00022723"/>
    </source>
</evidence>
<evidence type="ECO:0000313" key="9">
    <source>
        <dbReference type="EMBL" id="PHZ28611.1"/>
    </source>
</evidence>
<proteinExistence type="inferred from homology"/>
<dbReference type="EMBL" id="PEHN01000003">
    <property type="protein sequence ID" value="PHZ28611.1"/>
    <property type="molecule type" value="Genomic_DNA"/>
</dbReference>
<comment type="pathway">
    <text evidence="8">Cofactor biosynthesis; biotin biosynthesis; biotin from 7,8-diaminononanoate: step 1/2.</text>
</comment>
<dbReference type="UniPathway" id="UPA00078">
    <property type="reaction ID" value="UER00161"/>
</dbReference>
<feature type="binding site" evidence="8">
    <location>
        <position position="55"/>
    </location>
    <ligand>
        <name>Mg(2+)</name>
        <dbReference type="ChEBI" id="CHEBI:18420"/>
    </ligand>
</feature>
<feature type="binding site" evidence="8">
    <location>
        <position position="42"/>
    </location>
    <ligand>
        <name>substrate</name>
    </ligand>
</feature>
<dbReference type="PANTHER" id="PTHR43210">
    <property type="entry name" value="DETHIOBIOTIN SYNTHETASE"/>
    <property type="match status" value="1"/>
</dbReference>
<comment type="caution">
    <text evidence="9">The sequence shown here is derived from an EMBL/GenBank/DDBJ whole genome shotgun (WGS) entry which is preliminary data.</text>
</comment>
<comment type="cofactor">
    <cofactor evidence="8">
        <name>Mg(2+)</name>
        <dbReference type="ChEBI" id="CHEBI:18420"/>
    </cofactor>
</comment>
<dbReference type="GO" id="GO:0005524">
    <property type="term" value="F:ATP binding"/>
    <property type="evidence" value="ECO:0007669"/>
    <property type="project" value="UniProtKB-UniRule"/>
</dbReference>
<comment type="caution">
    <text evidence="8">Lacks conserved residue(s) required for the propagation of feature annotation.</text>
</comment>
<dbReference type="PIRSF" id="PIRSF006755">
    <property type="entry name" value="DTB_synth"/>
    <property type="match status" value="1"/>
</dbReference>
<keyword evidence="1 8" id="KW-0963">Cytoplasm</keyword>
<dbReference type="GO" id="GO:0009102">
    <property type="term" value="P:biotin biosynthetic process"/>
    <property type="evidence" value="ECO:0007669"/>
    <property type="project" value="UniProtKB-UniRule"/>
</dbReference>
<feature type="binding site" evidence="8">
    <location>
        <begin position="13"/>
        <end position="18"/>
    </location>
    <ligand>
        <name>ATP</name>
        <dbReference type="ChEBI" id="CHEBI:30616"/>
    </ligand>
</feature>
<name>A0A2G4U5K5_YERBE</name>
<dbReference type="InterPro" id="IPR004472">
    <property type="entry name" value="DTB_synth_BioD"/>
</dbReference>
<dbReference type="InterPro" id="IPR027417">
    <property type="entry name" value="P-loop_NTPase"/>
</dbReference>
<dbReference type="EC" id="6.3.3.3" evidence="8"/>
<evidence type="ECO:0000256" key="5">
    <source>
        <dbReference type="ARBA" id="ARBA00022756"/>
    </source>
</evidence>
<keyword evidence="2 8" id="KW-0436">Ligase</keyword>
<sequence length="250" mass="26616">MIKSWFITGTDTDVGKTVASCALLQAAARQGHRTAGYKPVASGSQMTAAGLRNSDALALQANSSEALDYVQVNPLTLLEATSPHIASESEGQQIHLSALSQGLRQLEPLADWIVVEGAGGWFTPLSAQATFADWVQQEQLPVIMVVGIKLGCINHALLTALAIRQAGLTLAGWVANEVMPAGGRQAEYLATLTRMLDAPLLGVVPHLTDLNQYPVTERRDLGGFLDLSLLFTTDLQSTTDLHSTTDKLTA</sequence>
<evidence type="ECO:0000256" key="6">
    <source>
        <dbReference type="ARBA" id="ARBA00022840"/>
    </source>
</evidence>
<dbReference type="CDD" id="cd03109">
    <property type="entry name" value="DTBS"/>
    <property type="match status" value="1"/>
</dbReference>
<gene>
    <name evidence="8" type="primary">bioD</name>
    <name evidence="9" type="ORF">CS533_04800</name>
</gene>
<keyword evidence="5 8" id="KW-0093">Biotin biosynthesis</keyword>
<dbReference type="NCBIfam" id="TIGR00347">
    <property type="entry name" value="bioD"/>
    <property type="match status" value="1"/>
</dbReference>
<dbReference type="AlphaFoldDB" id="A0A2G4U5K5"/>
<dbReference type="RefSeq" id="WP_099460436.1">
    <property type="nucleotide sequence ID" value="NZ_PEHN01000003.1"/>
</dbReference>
<comment type="function">
    <text evidence="8">Catalyzes a mechanistically unusual reaction, the ATP-dependent insertion of CO2 between the N7 and N8 nitrogen atoms of 7,8-diaminopelargonic acid (DAPA, also called 7,8-diammoniononanoate) to form a ureido ring.</text>
</comment>
<comment type="subcellular location">
    <subcellularLocation>
        <location evidence="8">Cytoplasm</location>
    </subcellularLocation>
</comment>
<dbReference type="Proteomes" id="UP000229378">
    <property type="component" value="Unassembled WGS sequence"/>
</dbReference>
<protein>
    <recommendedName>
        <fullName evidence="8">ATP-dependent dethiobiotin synthetase BioD</fullName>
        <ecNumber evidence="8">6.3.3.3</ecNumber>
    </recommendedName>
    <alternativeName>
        <fullName evidence="8">DTB synthetase</fullName>
        <shortName evidence="8">DTBS</shortName>
    </alternativeName>
    <alternativeName>
        <fullName evidence="8">Dethiobiotin synthase</fullName>
    </alternativeName>
</protein>
<dbReference type="GO" id="GO:0004141">
    <property type="term" value="F:dethiobiotin synthase activity"/>
    <property type="evidence" value="ECO:0007669"/>
    <property type="project" value="UniProtKB-UniRule"/>
</dbReference>